<evidence type="ECO:0000313" key="8">
    <source>
        <dbReference type="EMBL" id="KAK5697561.1"/>
    </source>
</evidence>
<evidence type="ECO:0000256" key="3">
    <source>
        <dbReference type="ARBA" id="ARBA00022989"/>
    </source>
</evidence>
<feature type="transmembrane region" description="Helical" evidence="6">
    <location>
        <begin position="271"/>
        <end position="290"/>
    </location>
</feature>
<dbReference type="Pfam" id="PF07690">
    <property type="entry name" value="MFS_1"/>
    <property type="match status" value="1"/>
</dbReference>
<dbReference type="AlphaFoldDB" id="A0AAN7W124"/>
<name>A0AAN7W124_9PEZI</name>
<dbReference type="PANTHER" id="PTHR42718:SF41">
    <property type="entry name" value="MFS TRANSPORTER OF UNKOWN SPECIFICITY (AFU_ORTHOLOGUE AFUA_5G09940)-RELATED"/>
    <property type="match status" value="1"/>
</dbReference>
<dbReference type="GO" id="GO:0016020">
    <property type="term" value="C:membrane"/>
    <property type="evidence" value="ECO:0007669"/>
    <property type="project" value="UniProtKB-SubCell"/>
</dbReference>
<sequence length="559" mass="59385">MDTATTSRGGGKEDRANKENDSPNDSILQQTTQADTTPGGDEKADTQLQRLGTANSHMSISPARQIAVMVLMTLTQLCQMYPFGLGIGSGLSIANSLRTHDQHASQVIPPSALAEVEFGGGWIAASYPLTSGTFVLIGGRLGEVYGHKAMLTLGCVWWVIWQLASGFAPNLVVLCLFRGLAGAGGGFMVPNAVALIGITMPPGKKRNLAFGMFGAMAPVGAAGGTAVATLFVQLTEWKWAFFFGAMIGTVIYSTVLWFIPSDTAADRKGKIDWLGAYLGVGGLILFNFVWNQAPGVGWPTSYVYALLIVSLVHITSFAIWESRWASSPILPFDIWTAPSFGLLMVTVFFSFMSMGIFLWYTTLLCITVRGNSILLTAAYYQPLTIGGTAAAFLSAWLVPRIPAQYIVAIGNAALIISNALVATVPASGQTYWAQIFPALFISSFSIDFIFAASQVIASGSVSRKRQGVAASLVGTLLTYGLSTGLGFAGTVETYTNGGGEHLRRGYANANWLGVGLGGIGMVLALAFLRVPKSTQEGVSTSQRNVDENDITQPLTLSMR</sequence>
<dbReference type="CDD" id="cd17476">
    <property type="entry name" value="MFS_Amf1_MDR_like"/>
    <property type="match status" value="1"/>
</dbReference>
<feature type="transmembrane region" description="Helical" evidence="6">
    <location>
        <begin position="239"/>
        <end position="259"/>
    </location>
</feature>
<feature type="transmembrane region" description="Helical" evidence="6">
    <location>
        <begin position="340"/>
        <end position="360"/>
    </location>
</feature>
<dbReference type="InterPro" id="IPR020846">
    <property type="entry name" value="MFS_dom"/>
</dbReference>
<feature type="region of interest" description="Disordered" evidence="5">
    <location>
        <begin position="1"/>
        <end position="44"/>
    </location>
</feature>
<feature type="transmembrane region" description="Helical" evidence="6">
    <location>
        <begin position="509"/>
        <end position="528"/>
    </location>
</feature>
<comment type="caution">
    <text evidence="8">The sequence shown here is derived from an EMBL/GenBank/DDBJ whole genome shotgun (WGS) entry which is preliminary data.</text>
</comment>
<feature type="compositionally biased region" description="Polar residues" evidence="5">
    <location>
        <begin position="550"/>
        <end position="559"/>
    </location>
</feature>
<evidence type="ECO:0000256" key="6">
    <source>
        <dbReference type="SAM" id="Phobius"/>
    </source>
</evidence>
<feature type="compositionally biased region" description="Basic and acidic residues" evidence="5">
    <location>
        <begin position="10"/>
        <end position="21"/>
    </location>
</feature>
<feature type="region of interest" description="Disordered" evidence="5">
    <location>
        <begin position="538"/>
        <end position="559"/>
    </location>
</feature>
<evidence type="ECO:0000256" key="4">
    <source>
        <dbReference type="ARBA" id="ARBA00023136"/>
    </source>
</evidence>
<feature type="transmembrane region" description="Helical" evidence="6">
    <location>
        <begin position="180"/>
        <end position="198"/>
    </location>
</feature>
<protein>
    <recommendedName>
        <fullName evidence="7">Major facilitator superfamily (MFS) profile domain-containing protein</fullName>
    </recommendedName>
</protein>
<evidence type="ECO:0000256" key="2">
    <source>
        <dbReference type="ARBA" id="ARBA00022692"/>
    </source>
</evidence>
<feature type="transmembrane region" description="Helical" evidence="6">
    <location>
        <begin position="149"/>
        <end position="168"/>
    </location>
</feature>
<feature type="domain" description="Major facilitator superfamily (MFS) profile" evidence="7">
    <location>
        <begin position="68"/>
        <end position="535"/>
    </location>
</feature>
<accession>A0AAN7W124</accession>
<keyword evidence="2 6" id="KW-0812">Transmembrane</keyword>
<dbReference type="EMBL" id="JAVRQU010000011">
    <property type="protein sequence ID" value="KAK5697561.1"/>
    <property type="molecule type" value="Genomic_DNA"/>
</dbReference>
<keyword evidence="4 6" id="KW-0472">Membrane</keyword>
<dbReference type="Proteomes" id="UP001310594">
    <property type="component" value="Unassembled WGS sequence"/>
</dbReference>
<feature type="transmembrane region" description="Helical" evidence="6">
    <location>
        <begin position="302"/>
        <end position="320"/>
    </location>
</feature>
<dbReference type="GO" id="GO:0022857">
    <property type="term" value="F:transmembrane transporter activity"/>
    <property type="evidence" value="ECO:0007669"/>
    <property type="project" value="InterPro"/>
</dbReference>
<dbReference type="PROSITE" id="PS50850">
    <property type="entry name" value="MFS"/>
    <property type="match status" value="1"/>
</dbReference>
<evidence type="ECO:0000256" key="1">
    <source>
        <dbReference type="ARBA" id="ARBA00004141"/>
    </source>
</evidence>
<feature type="transmembrane region" description="Helical" evidence="6">
    <location>
        <begin position="66"/>
        <end position="87"/>
    </location>
</feature>
<feature type="transmembrane region" description="Helical" evidence="6">
    <location>
        <begin position="210"/>
        <end position="233"/>
    </location>
</feature>
<dbReference type="PANTHER" id="PTHR42718">
    <property type="entry name" value="MAJOR FACILITATOR SUPERFAMILY MULTIDRUG TRANSPORTER MFSC"/>
    <property type="match status" value="1"/>
</dbReference>
<organism evidence="8 9">
    <name type="scientific">Elasticomyces elasticus</name>
    <dbReference type="NCBI Taxonomy" id="574655"/>
    <lineage>
        <taxon>Eukaryota</taxon>
        <taxon>Fungi</taxon>
        <taxon>Dikarya</taxon>
        <taxon>Ascomycota</taxon>
        <taxon>Pezizomycotina</taxon>
        <taxon>Dothideomycetes</taxon>
        <taxon>Dothideomycetidae</taxon>
        <taxon>Mycosphaerellales</taxon>
        <taxon>Teratosphaeriaceae</taxon>
        <taxon>Elasticomyces</taxon>
    </lineage>
</organism>
<feature type="transmembrane region" description="Helical" evidence="6">
    <location>
        <begin position="405"/>
        <end position="425"/>
    </location>
</feature>
<evidence type="ECO:0000256" key="5">
    <source>
        <dbReference type="SAM" id="MobiDB-lite"/>
    </source>
</evidence>
<proteinExistence type="predicted"/>
<comment type="subcellular location">
    <subcellularLocation>
        <location evidence="1">Membrane</location>
        <topology evidence="1">Multi-pass membrane protein</topology>
    </subcellularLocation>
</comment>
<reference evidence="8" key="1">
    <citation type="submission" date="2023-08" db="EMBL/GenBank/DDBJ databases">
        <title>Black Yeasts Isolated from many extreme environments.</title>
        <authorList>
            <person name="Coleine C."/>
            <person name="Stajich J.E."/>
            <person name="Selbmann L."/>
        </authorList>
    </citation>
    <scope>NUCLEOTIDE SEQUENCE</scope>
    <source>
        <strain evidence="8">CCFEE 5810</strain>
    </source>
</reference>
<dbReference type="SUPFAM" id="SSF103473">
    <property type="entry name" value="MFS general substrate transporter"/>
    <property type="match status" value="1"/>
</dbReference>
<dbReference type="InterPro" id="IPR011701">
    <property type="entry name" value="MFS"/>
</dbReference>
<feature type="transmembrane region" description="Helical" evidence="6">
    <location>
        <begin position="468"/>
        <end position="489"/>
    </location>
</feature>
<evidence type="ECO:0000313" key="9">
    <source>
        <dbReference type="Proteomes" id="UP001310594"/>
    </source>
</evidence>
<evidence type="ECO:0000259" key="7">
    <source>
        <dbReference type="PROSITE" id="PS50850"/>
    </source>
</evidence>
<dbReference type="Gene3D" id="1.20.1250.20">
    <property type="entry name" value="MFS general substrate transporter like domains"/>
    <property type="match status" value="2"/>
</dbReference>
<dbReference type="InterPro" id="IPR036259">
    <property type="entry name" value="MFS_trans_sf"/>
</dbReference>
<feature type="compositionally biased region" description="Polar residues" evidence="5">
    <location>
        <begin position="23"/>
        <end position="36"/>
    </location>
</feature>
<feature type="transmembrane region" description="Helical" evidence="6">
    <location>
        <begin position="380"/>
        <end position="398"/>
    </location>
</feature>
<gene>
    <name evidence="8" type="ORF">LTR97_007699</name>
</gene>
<feature type="transmembrane region" description="Helical" evidence="6">
    <location>
        <begin position="119"/>
        <end position="137"/>
    </location>
</feature>
<feature type="transmembrane region" description="Helical" evidence="6">
    <location>
        <begin position="431"/>
        <end position="456"/>
    </location>
</feature>
<keyword evidence="3 6" id="KW-1133">Transmembrane helix</keyword>